<keyword evidence="2" id="KW-1185">Reference proteome</keyword>
<accession>K7Z5D6</accession>
<evidence type="ECO:0000313" key="2">
    <source>
        <dbReference type="Proteomes" id="UP000010077"/>
    </source>
</evidence>
<dbReference type="KEGG" id="thal:A1OE_1085"/>
<proteinExistence type="predicted"/>
<gene>
    <name evidence="1" type="ORF">A1OE_1085</name>
</gene>
<dbReference type="STRING" id="1193729.A1OE_1085"/>
<dbReference type="Proteomes" id="UP000010077">
    <property type="component" value="Chromosome"/>
</dbReference>
<evidence type="ECO:0000313" key="1">
    <source>
        <dbReference type="EMBL" id="AFX99263.1"/>
    </source>
</evidence>
<organism evidence="1 2">
    <name type="scientific">Candidatus Endolissoclinum faulkneri L2</name>
    <dbReference type="NCBI Taxonomy" id="1193729"/>
    <lineage>
        <taxon>Bacteria</taxon>
        <taxon>Pseudomonadati</taxon>
        <taxon>Pseudomonadota</taxon>
        <taxon>Alphaproteobacteria</taxon>
        <taxon>Rhodospirillales</taxon>
        <taxon>Rhodospirillaceae</taxon>
        <taxon>Candidatus Endolissoclinum</taxon>
    </lineage>
</organism>
<dbReference type="EMBL" id="CP003539">
    <property type="protein sequence ID" value="AFX99263.1"/>
    <property type="molecule type" value="Genomic_DNA"/>
</dbReference>
<name>K7Z5D6_9PROT</name>
<sequence length="60" mass="7120">MIIFNKLSLRVALIRIIILMQKKIPNDTIINYRLAILFYIDQVLNTLTSITMQNFRSSEY</sequence>
<dbReference type="AlphaFoldDB" id="K7Z5D6"/>
<protein>
    <submittedName>
        <fullName evidence="1">Uncharacterized protein</fullName>
    </submittedName>
</protein>
<reference evidence="1 2" key="1">
    <citation type="journal article" date="2012" name="Proc. Natl. Acad. Sci. U.S.A.">
        <title>Genome streamlining and chemical defense in a coral reef symbiosis.</title>
        <authorList>
            <person name="Kwan J.C."/>
            <person name="Donia M.S."/>
            <person name="Han A.W."/>
            <person name="Hirose E."/>
            <person name="Haygood M.G."/>
            <person name="Schmidt E.W."/>
        </authorList>
    </citation>
    <scope>NUCLEOTIDE SEQUENCE [LARGE SCALE GENOMIC DNA]</scope>
    <source>
        <strain evidence="1 2">L2</strain>
    </source>
</reference>
<dbReference type="HOGENOM" id="CLU_2932640_0_0_5"/>